<organism evidence="1 2">
    <name type="scientific">Allocoleopsis franciscana PCC 7113</name>
    <dbReference type="NCBI Taxonomy" id="1173027"/>
    <lineage>
        <taxon>Bacteria</taxon>
        <taxon>Bacillati</taxon>
        <taxon>Cyanobacteriota</taxon>
        <taxon>Cyanophyceae</taxon>
        <taxon>Coleofasciculales</taxon>
        <taxon>Coleofasciculaceae</taxon>
        <taxon>Allocoleopsis</taxon>
        <taxon>Allocoleopsis franciscana</taxon>
    </lineage>
</organism>
<proteinExistence type="predicted"/>
<evidence type="ECO:0000313" key="2">
    <source>
        <dbReference type="Proteomes" id="UP000010471"/>
    </source>
</evidence>
<name>K9WKR5_9CYAN</name>
<dbReference type="STRING" id="1173027.Mic7113_4391"/>
<sequence length="264" mass="30630">MSNIHISERSTQQIIEDLDSVWRELQVYIFFRELNNTDANLILRQSFTSKLKHFNPRHSPDSKDIEYVASSLSRGHALIKAALEWESPFAGKDPENSNSNSTARGLQWRLVMTYSGFEIIVKTLMMHSNGCDHGFLDNFIRLCDQENNSYPFERLNTSRVNIKKWIENEENLLHFLKIKHQIKENGEYKYDDAKSIKKWIDNSEEETVYIKSAESVKLAKALRNCTAHGSLSANKVKEWKIENTINYLTQYLAEIGIAALRKLI</sequence>
<accession>K9WKR5</accession>
<dbReference type="EMBL" id="CP003630">
    <property type="protein sequence ID" value="AFZ20087.1"/>
    <property type="molecule type" value="Genomic_DNA"/>
</dbReference>
<dbReference type="RefSeq" id="WP_015184223.1">
    <property type="nucleotide sequence ID" value="NC_019738.1"/>
</dbReference>
<reference evidence="1 2" key="1">
    <citation type="submission" date="2012-06" db="EMBL/GenBank/DDBJ databases">
        <title>Finished chromosome of genome of Microcoleus sp. PCC 7113.</title>
        <authorList>
            <consortium name="US DOE Joint Genome Institute"/>
            <person name="Gugger M."/>
            <person name="Coursin T."/>
            <person name="Rippka R."/>
            <person name="Tandeau De Marsac N."/>
            <person name="Huntemann M."/>
            <person name="Wei C.-L."/>
            <person name="Han J."/>
            <person name="Detter J.C."/>
            <person name="Han C."/>
            <person name="Tapia R."/>
            <person name="Chen A."/>
            <person name="Kyrpides N."/>
            <person name="Mavromatis K."/>
            <person name="Markowitz V."/>
            <person name="Szeto E."/>
            <person name="Ivanova N."/>
            <person name="Pagani I."/>
            <person name="Pati A."/>
            <person name="Goodwin L."/>
            <person name="Nordberg H.P."/>
            <person name="Cantor M.N."/>
            <person name="Hua S.X."/>
            <person name="Woyke T."/>
            <person name="Kerfeld C.A."/>
        </authorList>
    </citation>
    <scope>NUCLEOTIDE SEQUENCE [LARGE SCALE GENOMIC DNA]</scope>
    <source>
        <strain evidence="1 2">PCC 7113</strain>
    </source>
</reference>
<evidence type="ECO:0000313" key="1">
    <source>
        <dbReference type="EMBL" id="AFZ20087.1"/>
    </source>
</evidence>
<dbReference type="Proteomes" id="UP000010471">
    <property type="component" value="Chromosome"/>
</dbReference>
<dbReference type="AlphaFoldDB" id="K9WKR5"/>
<dbReference type="OrthoDB" id="449723at2"/>
<keyword evidence="2" id="KW-1185">Reference proteome</keyword>
<dbReference type="KEGG" id="mic:Mic7113_4391"/>
<protein>
    <submittedName>
        <fullName evidence="1">Uncharacterized protein</fullName>
    </submittedName>
</protein>
<dbReference type="HOGENOM" id="CLU_1123527_0_0_3"/>
<gene>
    <name evidence="1" type="ORF">Mic7113_4391</name>
</gene>